<name>A0A5C6A9P7_9BACT</name>
<accession>A0A5C6A9P7</accession>
<dbReference type="Proteomes" id="UP000316213">
    <property type="component" value="Unassembled WGS sequence"/>
</dbReference>
<organism evidence="1 2">
    <name type="scientific">Neorhodopirellula pilleata</name>
    <dbReference type="NCBI Taxonomy" id="2714738"/>
    <lineage>
        <taxon>Bacteria</taxon>
        <taxon>Pseudomonadati</taxon>
        <taxon>Planctomycetota</taxon>
        <taxon>Planctomycetia</taxon>
        <taxon>Pirellulales</taxon>
        <taxon>Pirellulaceae</taxon>
        <taxon>Neorhodopirellula</taxon>
    </lineage>
</organism>
<keyword evidence="2" id="KW-1185">Reference proteome</keyword>
<protein>
    <recommendedName>
        <fullName evidence="3">N-acetyltransferase domain-containing protein</fullName>
    </recommendedName>
</protein>
<dbReference type="RefSeq" id="WP_146578778.1">
    <property type="nucleotide sequence ID" value="NZ_SJPM01000006.1"/>
</dbReference>
<dbReference type="InterPro" id="IPR016181">
    <property type="entry name" value="Acyl_CoA_acyltransferase"/>
</dbReference>
<comment type="caution">
    <text evidence="1">The sequence shown here is derived from an EMBL/GenBank/DDBJ whole genome shotgun (WGS) entry which is preliminary data.</text>
</comment>
<dbReference type="OrthoDB" id="5795663at2"/>
<sequence>MQTSFEIDYVDPVVETIETLCELGFESKGHCYVSERGDCRAAIRPSNGWLYLMNIRTNPRSRSLGQASALLRDICRIADDFRVTVFLEVEAGSDSDMTESQLLDWYWRHGFRGCKSEMIREPQ</sequence>
<dbReference type="AlphaFoldDB" id="A0A5C6A9P7"/>
<dbReference type="EMBL" id="SJPM01000006">
    <property type="protein sequence ID" value="TWT95771.1"/>
    <property type="molecule type" value="Genomic_DNA"/>
</dbReference>
<reference evidence="1 2" key="1">
    <citation type="submission" date="2019-02" db="EMBL/GenBank/DDBJ databases">
        <title>Deep-cultivation of Planctomycetes and their phenomic and genomic characterization uncovers novel biology.</title>
        <authorList>
            <person name="Wiegand S."/>
            <person name="Jogler M."/>
            <person name="Boedeker C."/>
            <person name="Pinto D."/>
            <person name="Vollmers J."/>
            <person name="Rivas-Marin E."/>
            <person name="Kohn T."/>
            <person name="Peeters S.H."/>
            <person name="Heuer A."/>
            <person name="Rast P."/>
            <person name="Oberbeckmann S."/>
            <person name="Bunk B."/>
            <person name="Jeske O."/>
            <person name="Meyerdierks A."/>
            <person name="Storesund J.E."/>
            <person name="Kallscheuer N."/>
            <person name="Luecker S."/>
            <person name="Lage O.M."/>
            <person name="Pohl T."/>
            <person name="Merkel B.J."/>
            <person name="Hornburger P."/>
            <person name="Mueller R.-W."/>
            <person name="Bruemmer F."/>
            <person name="Labrenz M."/>
            <person name="Spormann A.M."/>
            <person name="Op Den Camp H."/>
            <person name="Overmann J."/>
            <person name="Amann R."/>
            <person name="Jetten M.S.M."/>
            <person name="Mascher T."/>
            <person name="Medema M.H."/>
            <person name="Devos D.P."/>
            <person name="Kaster A.-K."/>
            <person name="Ovreas L."/>
            <person name="Rohde M."/>
            <person name="Galperin M.Y."/>
            <person name="Jogler C."/>
        </authorList>
    </citation>
    <scope>NUCLEOTIDE SEQUENCE [LARGE SCALE GENOMIC DNA]</scope>
    <source>
        <strain evidence="1 2">Pla100</strain>
    </source>
</reference>
<dbReference type="Gene3D" id="3.40.630.30">
    <property type="match status" value="1"/>
</dbReference>
<evidence type="ECO:0008006" key="3">
    <source>
        <dbReference type="Google" id="ProtNLM"/>
    </source>
</evidence>
<evidence type="ECO:0000313" key="1">
    <source>
        <dbReference type="EMBL" id="TWT95771.1"/>
    </source>
</evidence>
<proteinExistence type="predicted"/>
<dbReference type="SUPFAM" id="SSF55729">
    <property type="entry name" value="Acyl-CoA N-acyltransferases (Nat)"/>
    <property type="match status" value="1"/>
</dbReference>
<gene>
    <name evidence="1" type="ORF">Pla100_34130</name>
</gene>
<evidence type="ECO:0000313" key="2">
    <source>
        <dbReference type="Proteomes" id="UP000316213"/>
    </source>
</evidence>